<proteinExistence type="predicted"/>
<feature type="compositionally biased region" description="Low complexity" evidence="1">
    <location>
        <begin position="531"/>
        <end position="541"/>
    </location>
</feature>
<protein>
    <submittedName>
        <fullName evidence="2">Uncharacterized protein</fullName>
    </submittedName>
</protein>
<feature type="compositionally biased region" description="Basic and acidic residues" evidence="1">
    <location>
        <begin position="544"/>
        <end position="557"/>
    </location>
</feature>
<gene>
    <name evidence="2" type="ORF">HPB51_014356</name>
</gene>
<dbReference type="AlphaFoldDB" id="A0A9J6EHS5"/>
<feature type="compositionally biased region" description="Polar residues" evidence="1">
    <location>
        <begin position="437"/>
        <end position="446"/>
    </location>
</feature>
<dbReference type="Proteomes" id="UP000821866">
    <property type="component" value="Chromosome 2"/>
</dbReference>
<feature type="region of interest" description="Disordered" evidence="1">
    <location>
        <begin position="647"/>
        <end position="683"/>
    </location>
</feature>
<feature type="region of interest" description="Disordered" evidence="1">
    <location>
        <begin position="151"/>
        <end position="179"/>
    </location>
</feature>
<evidence type="ECO:0000313" key="3">
    <source>
        <dbReference type="Proteomes" id="UP000821866"/>
    </source>
</evidence>
<reference evidence="2" key="2">
    <citation type="submission" date="2021-09" db="EMBL/GenBank/DDBJ databases">
        <authorList>
            <person name="Jia N."/>
            <person name="Wang J."/>
            <person name="Shi W."/>
            <person name="Du L."/>
            <person name="Sun Y."/>
            <person name="Zhan W."/>
            <person name="Jiang J."/>
            <person name="Wang Q."/>
            <person name="Zhang B."/>
            <person name="Ji P."/>
            <person name="Sakyi L.B."/>
            <person name="Cui X."/>
            <person name="Yuan T."/>
            <person name="Jiang B."/>
            <person name="Yang W."/>
            <person name="Lam T.T.-Y."/>
            <person name="Chang Q."/>
            <person name="Ding S."/>
            <person name="Wang X."/>
            <person name="Zhu J."/>
            <person name="Ruan X."/>
            <person name="Zhao L."/>
            <person name="Wei J."/>
            <person name="Que T."/>
            <person name="Du C."/>
            <person name="Cheng J."/>
            <person name="Dai P."/>
            <person name="Han X."/>
            <person name="Huang E."/>
            <person name="Gao Y."/>
            <person name="Liu J."/>
            <person name="Shao H."/>
            <person name="Ye R."/>
            <person name="Li L."/>
            <person name="Wei W."/>
            <person name="Wang X."/>
            <person name="Wang C."/>
            <person name="Huo Q."/>
            <person name="Li W."/>
            <person name="Guo W."/>
            <person name="Chen H."/>
            <person name="Chen S."/>
            <person name="Zhou L."/>
            <person name="Zhou L."/>
            <person name="Ni X."/>
            <person name="Tian J."/>
            <person name="Zhou Y."/>
            <person name="Sheng Y."/>
            <person name="Liu T."/>
            <person name="Pan Y."/>
            <person name="Xia L."/>
            <person name="Li J."/>
            <person name="Zhao F."/>
            <person name="Cao W."/>
        </authorList>
    </citation>
    <scope>NUCLEOTIDE SEQUENCE</scope>
    <source>
        <strain evidence="2">Rmic-2018</strain>
        <tissue evidence="2">Larvae</tissue>
    </source>
</reference>
<accession>A0A9J6EHS5</accession>
<feature type="compositionally biased region" description="Basic and acidic residues" evidence="1">
    <location>
        <begin position="154"/>
        <end position="167"/>
    </location>
</feature>
<reference evidence="2" key="1">
    <citation type="journal article" date="2020" name="Cell">
        <title>Large-Scale Comparative Analyses of Tick Genomes Elucidate Their Genetic Diversity and Vector Capacities.</title>
        <authorList>
            <consortium name="Tick Genome and Microbiome Consortium (TIGMIC)"/>
            <person name="Jia N."/>
            <person name="Wang J."/>
            <person name="Shi W."/>
            <person name="Du L."/>
            <person name="Sun Y."/>
            <person name="Zhan W."/>
            <person name="Jiang J.F."/>
            <person name="Wang Q."/>
            <person name="Zhang B."/>
            <person name="Ji P."/>
            <person name="Bell-Sakyi L."/>
            <person name="Cui X.M."/>
            <person name="Yuan T.T."/>
            <person name="Jiang B.G."/>
            <person name="Yang W.F."/>
            <person name="Lam T.T."/>
            <person name="Chang Q.C."/>
            <person name="Ding S.J."/>
            <person name="Wang X.J."/>
            <person name="Zhu J.G."/>
            <person name="Ruan X.D."/>
            <person name="Zhao L."/>
            <person name="Wei J.T."/>
            <person name="Ye R.Z."/>
            <person name="Que T.C."/>
            <person name="Du C.H."/>
            <person name="Zhou Y.H."/>
            <person name="Cheng J.X."/>
            <person name="Dai P.F."/>
            <person name="Guo W.B."/>
            <person name="Han X.H."/>
            <person name="Huang E.J."/>
            <person name="Li L.F."/>
            <person name="Wei W."/>
            <person name="Gao Y.C."/>
            <person name="Liu J.Z."/>
            <person name="Shao H.Z."/>
            <person name="Wang X."/>
            <person name="Wang C.C."/>
            <person name="Yang T.C."/>
            <person name="Huo Q.B."/>
            <person name="Li W."/>
            <person name="Chen H.Y."/>
            <person name="Chen S.E."/>
            <person name="Zhou L.G."/>
            <person name="Ni X.B."/>
            <person name="Tian J.H."/>
            <person name="Sheng Y."/>
            <person name="Liu T."/>
            <person name="Pan Y.S."/>
            <person name="Xia L.Y."/>
            <person name="Li J."/>
            <person name="Zhao F."/>
            <person name="Cao W.C."/>
        </authorList>
    </citation>
    <scope>NUCLEOTIDE SEQUENCE</scope>
    <source>
        <strain evidence="2">Rmic-2018</strain>
    </source>
</reference>
<feature type="compositionally biased region" description="Basic and acidic residues" evidence="1">
    <location>
        <begin position="469"/>
        <end position="500"/>
    </location>
</feature>
<dbReference type="EMBL" id="JABSTU010000004">
    <property type="protein sequence ID" value="KAH8033576.1"/>
    <property type="molecule type" value="Genomic_DNA"/>
</dbReference>
<name>A0A9J6EHS5_RHIMP</name>
<comment type="caution">
    <text evidence="2">The sequence shown here is derived from an EMBL/GenBank/DDBJ whole genome shotgun (WGS) entry which is preliminary data.</text>
</comment>
<evidence type="ECO:0000256" key="1">
    <source>
        <dbReference type="SAM" id="MobiDB-lite"/>
    </source>
</evidence>
<keyword evidence="3" id="KW-1185">Reference proteome</keyword>
<organism evidence="2 3">
    <name type="scientific">Rhipicephalus microplus</name>
    <name type="common">Cattle tick</name>
    <name type="synonym">Boophilus microplus</name>
    <dbReference type="NCBI Taxonomy" id="6941"/>
    <lineage>
        <taxon>Eukaryota</taxon>
        <taxon>Metazoa</taxon>
        <taxon>Ecdysozoa</taxon>
        <taxon>Arthropoda</taxon>
        <taxon>Chelicerata</taxon>
        <taxon>Arachnida</taxon>
        <taxon>Acari</taxon>
        <taxon>Parasitiformes</taxon>
        <taxon>Ixodida</taxon>
        <taxon>Ixodoidea</taxon>
        <taxon>Ixodidae</taxon>
        <taxon>Rhipicephalinae</taxon>
        <taxon>Rhipicephalus</taxon>
        <taxon>Boophilus</taxon>
    </lineage>
</organism>
<sequence>MYNPVSDSMQWLTVVKHASGLVRFSSALKNRAWMLIHASSSRGRSAGAALFGSCFVASRMSRCLRLFARALEFSHQPERTKVAFEMLFCVARQRAPAGSVDESTHAGTLLPKILVKLASPENDVCSCSDHLVFLAQRAMAAVRQMSVPQAGLEAEERARSPSRDESRGSSSPRRSAVIPESTVVVAEPLSKSASQPSSFKVKLTRRDTSNKLVVDSTAVKATTSSSDGERCKPKPNKAAGWKTSKFFSKTMSSAELLRGLKKLSVNTATTSTSDDPDAKPPSGGKVKFTMKKRNSSSDSAVNKDRSPEGLRSGEGSRKSSRESSDGSPNVSPRTSIDEGIVCKKEDILSLIHHNTKKKSSIGSVTVPVAGATSPKKLSLRTTRSATIDPSGMATDPYEPTAENIPRIVSTPPAPRRGSTTLERSTSEEAKPSKSKRNSVSGKSAPQRSLEDAPSSPADESSVRKSKRKQSGDAAREVKKETNEEGVKEPPKKDESQVKWDEGNVVDAMLLGDAIEAFLRGSMGGTSAAMPATPKRPSSSKTSARRSDRTRTTEERGPPRPPSIMTAASDDLPIPKYTGVAYDGPVLDWFYLYELHATAASWSEREMVTNFSDYVTGCQAFHAHLEPRSGKLAEKPPHNMTDAVMNQPILAQPVPLASPSPFPSATHERDPPIFSGSGDQDVEG</sequence>
<feature type="region of interest" description="Disordered" evidence="1">
    <location>
        <begin position="267"/>
        <end position="338"/>
    </location>
</feature>
<feature type="region of interest" description="Disordered" evidence="1">
    <location>
        <begin position="219"/>
        <end position="240"/>
    </location>
</feature>
<feature type="region of interest" description="Disordered" evidence="1">
    <location>
        <begin position="524"/>
        <end position="569"/>
    </location>
</feature>
<feature type="region of interest" description="Disordered" evidence="1">
    <location>
        <begin position="371"/>
        <end position="500"/>
    </location>
</feature>
<dbReference type="VEuPathDB" id="VectorBase:LOC119161591"/>
<evidence type="ECO:0000313" key="2">
    <source>
        <dbReference type="EMBL" id="KAH8033576.1"/>
    </source>
</evidence>
<feature type="compositionally biased region" description="Basic and acidic residues" evidence="1">
    <location>
        <begin position="314"/>
        <end position="324"/>
    </location>
</feature>